<dbReference type="Proteomes" id="UP000279057">
    <property type="component" value="Unassembled WGS sequence"/>
</dbReference>
<dbReference type="AlphaFoldDB" id="A0A3M3FQ91"/>
<sequence>MGIANARLKLRIRINIKPKNFPTIGQKPERCGFADTTTGTSHHGNIHFIDIHYRLLC</sequence>
<name>A0A3M3FQ91_PSESG</name>
<protein>
    <submittedName>
        <fullName evidence="1">Uncharacterized protein</fullName>
    </submittedName>
</protein>
<evidence type="ECO:0000313" key="2">
    <source>
        <dbReference type="Proteomes" id="UP000279057"/>
    </source>
</evidence>
<evidence type="ECO:0000313" key="1">
    <source>
        <dbReference type="EMBL" id="RMM64037.1"/>
    </source>
</evidence>
<gene>
    <name evidence="1" type="ORF">ALQ74_102222</name>
</gene>
<organism evidence="1 2">
    <name type="scientific">Pseudomonas savastanoi pv. glycinea</name>
    <name type="common">Pseudomonas syringae pv. glycinea</name>
    <dbReference type="NCBI Taxonomy" id="318"/>
    <lineage>
        <taxon>Bacteria</taxon>
        <taxon>Pseudomonadati</taxon>
        <taxon>Pseudomonadota</taxon>
        <taxon>Gammaproteobacteria</taxon>
        <taxon>Pseudomonadales</taxon>
        <taxon>Pseudomonadaceae</taxon>
        <taxon>Pseudomonas</taxon>
    </lineage>
</organism>
<dbReference type="EMBL" id="RBOM01000154">
    <property type="protein sequence ID" value="RMM64037.1"/>
    <property type="molecule type" value="Genomic_DNA"/>
</dbReference>
<proteinExistence type="predicted"/>
<comment type="caution">
    <text evidence="1">The sequence shown here is derived from an EMBL/GenBank/DDBJ whole genome shotgun (WGS) entry which is preliminary data.</text>
</comment>
<reference evidence="1 2" key="1">
    <citation type="submission" date="2018-08" db="EMBL/GenBank/DDBJ databases">
        <title>Recombination of ecologically and evolutionarily significant loci maintains genetic cohesion in the Pseudomonas syringae species complex.</title>
        <authorList>
            <person name="Dillon M."/>
            <person name="Thakur S."/>
            <person name="Almeida R.N.D."/>
            <person name="Weir B.S."/>
            <person name="Guttman D.S."/>
        </authorList>
    </citation>
    <scope>NUCLEOTIDE SEQUENCE [LARGE SCALE GENOMIC DNA]</scope>
    <source>
        <strain evidence="1 2">ICMP 4332</strain>
    </source>
</reference>
<accession>A0A3M3FQ91</accession>